<accession>A0A9E5A0A4</accession>
<evidence type="ECO:0000313" key="1">
    <source>
        <dbReference type="EMBL" id="MCZ3364541.1"/>
    </source>
</evidence>
<dbReference type="EMBL" id="JAPVES010000030">
    <property type="protein sequence ID" value="MCZ3372295.1"/>
    <property type="molecule type" value="Genomic_DNA"/>
</dbReference>
<dbReference type="EMBL" id="JAPVER010000018">
    <property type="protein sequence ID" value="MCZ3364541.1"/>
    <property type="molecule type" value="Genomic_DNA"/>
</dbReference>
<evidence type="ECO:0000313" key="2">
    <source>
        <dbReference type="EMBL" id="MCZ3372295.1"/>
    </source>
</evidence>
<organism evidence="2">
    <name type="scientific">Methanobacterium veterum</name>
    <dbReference type="NCBI Taxonomy" id="408577"/>
    <lineage>
        <taxon>Archaea</taxon>
        <taxon>Methanobacteriati</taxon>
        <taxon>Methanobacteriota</taxon>
        <taxon>Methanomada group</taxon>
        <taxon>Methanobacteria</taxon>
        <taxon>Methanobacteriales</taxon>
        <taxon>Methanobacteriaceae</taxon>
        <taxon>Methanobacterium</taxon>
    </lineage>
</organism>
<dbReference type="GeneID" id="300258627"/>
<proteinExistence type="predicted"/>
<comment type="caution">
    <text evidence="2">The sequence shown here is derived from an EMBL/GenBank/DDBJ whole genome shotgun (WGS) entry which is preliminary data.</text>
</comment>
<dbReference type="Proteomes" id="UP001074446">
    <property type="component" value="Unassembled WGS sequence"/>
</dbReference>
<reference evidence="2" key="1">
    <citation type="submission" date="2022-12" db="EMBL/GenBank/DDBJ databases">
        <title>Reclassification of two methanogenic archaea species isolated from the Kolyma lowland permafrost.</title>
        <authorList>
            <person name="Trubitsyn V.E."/>
            <person name="Rivkina E.M."/>
            <person name="Shcherbakova V.A."/>
        </authorList>
    </citation>
    <scope>NUCLEOTIDE SEQUENCE</scope>
    <source>
        <strain evidence="1">M2</strain>
        <strain evidence="2">MK4</strain>
    </source>
</reference>
<sequence length="57" mass="6631">MGKEKAIKILRKHFKALYDYAGMEWTSDDDKELEQLVDELGEIIEEKSGFPESKNIL</sequence>
<keyword evidence="3" id="KW-1185">Reference proteome</keyword>
<dbReference type="AlphaFoldDB" id="A0A9E5A0A4"/>
<evidence type="ECO:0000313" key="3">
    <source>
        <dbReference type="Proteomes" id="UP001068021"/>
    </source>
</evidence>
<gene>
    <name evidence="2" type="ORF">O3H35_06590</name>
    <name evidence="1" type="ORF">O3H54_01475</name>
</gene>
<protein>
    <submittedName>
        <fullName evidence="2">Uncharacterized protein</fullName>
    </submittedName>
</protein>
<name>A0A9E5A0A4_9EURY</name>
<dbReference type="Proteomes" id="UP001068021">
    <property type="component" value="Unassembled WGS sequence"/>
</dbReference>
<dbReference type="RefSeq" id="WP_157197582.1">
    <property type="nucleotide sequence ID" value="NZ_JAPVER010000018.1"/>
</dbReference>